<dbReference type="InterPro" id="IPR011256">
    <property type="entry name" value="Reg_factor_effector_dom_sf"/>
</dbReference>
<dbReference type="GeneID" id="94368148"/>
<dbReference type="Gene3D" id="3.30.530.20">
    <property type="match status" value="1"/>
</dbReference>
<dbReference type="Pfam" id="PF06445">
    <property type="entry name" value="GyrI-like"/>
    <property type="match status" value="1"/>
</dbReference>
<sequence>MKIFKYLFFLILIVIIGGSIYVATIDGEYQAEETMVMNVPVTMVFNEVNEYRTWEDWGPWKEEDPKMIINYPENTSGEGASYSWKGDKEPMDGSMKTLKVIPNKSIDQEITFETPIGNSTSDVYWKFEPVENKTKVTWGMKGEQGFFEKLFMAFEEESMSEMLHPMFESGLNNLNDVLTEKMKKYSINIDGVTEYGGTYYMYLTTASKNNPKALSAKMEQLFPTVANFMSEMDIEMSGQPMTIYNQINEENNTVIFSCAIPTPTEMATPPTSDVLCDYNPKTTALKVTLKGDYSNLPEAWEKAESYLQKTDFEKNTEIAPFEIYVTDPGLEPNPANWETEIYIPIQRKENALLTAENESI</sequence>
<feature type="domain" description="AraC effector-binding" evidence="1">
    <location>
        <begin position="185"/>
        <end position="346"/>
    </location>
</feature>
<accession>A0ABQ3BMF1</accession>
<protein>
    <recommendedName>
        <fullName evidence="1">AraC effector-binding domain-containing protein</fullName>
    </recommendedName>
</protein>
<proteinExistence type="predicted"/>
<dbReference type="SUPFAM" id="SSF55961">
    <property type="entry name" value="Bet v1-like"/>
    <property type="match status" value="1"/>
</dbReference>
<comment type="caution">
    <text evidence="2">The sequence shown here is derived from an EMBL/GenBank/DDBJ whole genome shotgun (WGS) entry which is preliminary data.</text>
</comment>
<dbReference type="Proteomes" id="UP000615593">
    <property type="component" value="Unassembled WGS sequence"/>
</dbReference>
<dbReference type="InterPro" id="IPR023393">
    <property type="entry name" value="START-like_dom_sf"/>
</dbReference>
<dbReference type="SMART" id="SM00871">
    <property type="entry name" value="AraC_E_bind"/>
    <property type="match status" value="1"/>
</dbReference>
<dbReference type="SUPFAM" id="SSF55136">
    <property type="entry name" value="Probable bacterial effector-binding domain"/>
    <property type="match status" value="1"/>
</dbReference>
<dbReference type="CDD" id="cd07818">
    <property type="entry name" value="SRPBCC_1"/>
    <property type="match status" value="1"/>
</dbReference>
<dbReference type="RefSeq" id="WP_027886103.1">
    <property type="nucleotide sequence ID" value="NZ_BMWY01000001.1"/>
</dbReference>
<dbReference type="EMBL" id="BMWY01000001">
    <property type="protein sequence ID" value="GGZ46528.1"/>
    <property type="molecule type" value="Genomic_DNA"/>
</dbReference>
<reference evidence="3" key="1">
    <citation type="journal article" date="2019" name="Int. J. Syst. Evol. Microbiol.">
        <title>The Global Catalogue of Microorganisms (GCM) 10K type strain sequencing project: providing services to taxonomists for standard genome sequencing and annotation.</title>
        <authorList>
            <consortium name="The Broad Institute Genomics Platform"/>
            <consortium name="The Broad Institute Genome Sequencing Center for Infectious Disease"/>
            <person name="Wu L."/>
            <person name="Ma J."/>
        </authorList>
    </citation>
    <scope>NUCLEOTIDE SEQUENCE [LARGE SCALE GENOMIC DNA]</scope>
    <source>
        <strain evidence="3">KCTC 12708</strain>
    </source>
</reference>
<name>A0ABQ3BMF1_9FLAO</name>
<keyword evidence="3" id="KW-1185">Reference proteome</keyword>
<dbReference type="Gene3D" id="3.20.80.10">
    <property type="entry name" value="Regulatory factor, effector binding domain"/>
    <property type="match status" value="1"/>
</dbReference>
<gene>
    <name evidence="2" type="ORF">GCM10008088_04970</name>
</gene>
<evidence type="ECO:0000259" key="1">
    <source>
        <dbReference type="SMART" id="SM00871"/>
    </source>
</evidence>
<dbReference type="InterPro" id="IPR010499">
    <property type="entry name" value="AraC_E-bd"/>
</dbReference>
<organism evidence="2 3">
    <name type="scientific">Mesonia mobilis</name>
    <dbReference type="NCBI Taxonomy" id="369791"/>
    <lineage>
        <taxon>Bacteria</taxon>
        <taxon>Pseudomonadati</taxon>
        <taxon>Bacteroidota</taxon>
        <taxon>Flavobacteriia</taxon>
        <taxon>Flavobacteriales</taxon>
        <taxon>Flavobacteriaceae</taxon>
        <taxon>Mesonia</taxon>
    </lineage>
</organism>
<evidence type="ECO:0000313" key="3">
    <source>
        <dbReference type="Proteomes" id="UP000615593"/>
    </source>
</evidence>
<dbReference type="InterPro" id="IPR029442">
    <property type="entry name" value="GyrI-like"/>
</dbReference>
<evidence type="ECO:0000313" key="2">
    <source>
        <dbReference type="EMBL" id="GGZ46528.1"/>
    </source>
</evidence>